<evidence type="ECO:0000313" key="3">
    <source>
        <dbReference type="EMBL" id="SHJ18873.1"/>
    </source>
</evidence>
<dbReference type="EMBL" id="FQZS01000019">
    <property type="protein sequence ID" value="SHJ18873.1"/>
    <property type="molecule type" value="Genomic_DNA"/>
</dbReference>
<reference evidence="3 4" key="1">
    <citation type="submission" date="2016-11" db="EMBL/GenBank/DDBJ databases">
        <authorList>
            <person name="Jaros S."/>
            <person name="Januszkiewicz K."/>
            <person name="Wedrychowicz H."/>
        </authorList>
    </citation>
    <scope>NUCLEOTIDE SEQUENCE [LARGE SCALE GENOMIC DNA]</scope>
    <source>
        <strain evidence="3 4">DSM 19022</strain>
    </source>
</reference>
<dbReference type="STRING" id="1122184.SAMN02745176_02712"/>
<dbReference type="PIRSF" id="PIRSF033579">
    <property type="entry name" value="Anaer_Co_chel"/>
    <property type="match status" value="1"/>
</dbReference>
<evidence type="ECO:0000313" key="4">
    <source>
        <dbReference type="Proteomes" id="UP000184442"/>
    </source>
</evidence>
<sequence>MKNKAILVVSFGTSYEETRQKNIVSLELDIAKRFSKYRIYSAYTSSIVRKILMKRNIQMDDVPTAMGKMAKDGIWEVIVQPTHLLYGIEYEKLKNQIIDASQKFKKVKLGRPLLSDIYSLKKVISIISHEIKPEKGTAILLMGHGTSHFSNIVYPALDYISKAEGYDHIFIGTVEGYPDLQIVISQIKKSGFKKVLLTPLMLVAGEHAVNDMASDEDDSWKTVLQKQGLQVTCMIKGLGEYQGIRDIYFSHISEAIDKD</sequence>
<dbReference type="CDD" id="cd03413">
    <property type="entry name" value="CbiK_C"/>
    <property type="match status" value="1"/>
</dbReference>
<name>A0A1M6H9S0_9FIRM</name>
<organism evidence="3 4">
    <name type="scientific">Lutispora thermophila DSM 19022</name>
    <dbReference type="NCBI Taxonomy" id="1122184"/>
    <lineage>
        <taxon>Bacteria</taxon>
        <taxon>Bacillati</taxon>
        <taxon>Bacillota</taxon>
        <taxon>Clostridia</taxon>
        <taxon>Lutisporales</taxon>
        <taxon>Lutisporaceae</taxon>
        <taxon>Lutispora</taxon>
    </lineage>
</organism>
<dbReference type="OrthoDB" id="9770331at2"/>
<keyword evidence="2" id="KW-0479">Metal-binding</keyword>
<dbReference type="SUPFAM" id="SSF53800">
    <property type="entry name" value="Chelatase"/>
    <property type="match status" value="1"/>
</dbReference>
<feature type="binding site" evidence="2">
    <location>
        <position position="175"/>
    </location>
    <ligand>
        <name>Co(2+)</name>
        <dbReference type="ChEBI" id="CHEBI:48828"/>
    </ligand>
</feature>
<dbReference type="AlphaFoldDB" id="A0A1M6H9S0"/>
<protein>
    <submittedName>
        <fullName evidence="3">Sirohydrochlorin cobaltochelatase</fullName>
    </submittedName>
</protein>
<gene>
    <name evidence="3" type="ORF">SAMN02745176_02712</name>
</gene>
<dbReference type="GO" id="GO:0019251">
    <property type="term" value="P:anaerobic cobalamin biosynthetic process"/>
    <property type="evidence" value="ECO:0007669"/>
    <property type="project" value="InterPro"/>
</dbReference>
<keyword evidence="4" id="KW-1185">Reference proteome</keyword>
<dbReference type="RefSeq" id="WP_073026708.1">
    <property type="nucleotide sequence ID" value="NZ_FQZS01000019.1"/>
</dbReference>
<dbReference type="InterPro" id="IPR010388">
    <property type="entry name" value="Anaerobic_Co-chelatase"/>
</dbReference>
<dbReference type="Proteomes" id="UP000184442">
    <property type="component" value="Unassembled WGS sequence"/>
</dbReference>
<dbReference type="Gene3D" id="3.40.50.1400">
    <property type="match status" value="2"/>
</dbReference>
<feature type="binding site" evidence="2">
    <location>
        <position position="144"/>
    </location>
    <ligand>
        <name>Co(2+)</name>
        <dbReference type="ChEBI" id="CHEBI:48828"/>
    </ligand>
</feature>
<evidence type="ECO:0000256" key="1">
    <source>
        <dbReference type="PIRSR" id="PIRSR033579-1"/>
    </source>
</evidence>
<feature type="active site" description="Proton acceptor" evidence="1">
    <location>
        <position position="144"/>
    </location>
</feature>
<proteinExistence type="predicted"/>
<evidence type="ECO:0000256" key="2">
    <source>
        <dbReference type="PIRSR" id="PIRSR033579-3"/>
    </source>
</evidence>
<dbReference type="Pfam" id="PF06180">
    <property type="entry name" value="CbiK"/>
    <property type="match status" value="1"/>
</dbReference>
<dbReference type="GO" id="GO:0046872">
    <property type="term" value="F:metal ion binding"/>
    <property type="evidence" value="ECO:0007669"/>
    <property type="project" value="UniProtKB-KW"/>
</dbReference>
<keyword evidence="2" id="KW-0170">Cobalt</keyword>
<feature type="binding site" evidence="2">
    <location>
        <position position="207"/>
    </location>
    <ligand>
        <name>Co(2+)</name>
        <dbReference type="ChEBI" id="CHEBI:48828"/>
    </ligand>
</feature>
<dbReference type="GO" id="GO:0016852">
    <property type="term" value="F:sirohydrochlorin cobaltochelatase activity"/>
    <property type="evidence" value="ECO:0007669"/>
    <property type="project" value="InterPro"/>
</dbReference>
<accession>A0A1M6H9S0</accession>